<accession>A0AAD7G318</accession>
<dbReference type="PROSITE" id="PS51088">
    <property type="entry name" value="TEA_2"/>
    <property type="match status" value="1"/>
</dbReference>
<dbReference type="InterPro" id="IPR000818">
    <property type="entry name" value="TEA/ATTS_dom"/>
</dbReference>
<gene>
    <name evidence="4" type="ORF">FB45DRAFT_35025</name>
</gene>
<sequence>MARGPHSDCQKDSPRLLNSVLGSRRCRKTGISGEDVWPVHLEAALLEGLESYVPDESRETQVLGRFRGRNRFISNYILAKTGEHRSNKQVGSRLQQLRHCSTDPKLRQLLLPPSHVEPFRDDTPSEYSESATEFSALTAPNVVPISIPILPPNSGSDAHSYHPCMQMSSNQPRPLSSIVPTVTLVSPHPMIAQSFFSVWYDDACVHTETAPLIVLMDRPAYGMAGYLHSSVLVPAFWKTIVGSPDPSKFKIAQDVVRDKEMTIAFSAEYRFVY</sequence>
<evidence type="ECO:0000256" key="1">
    <source>
        <dbReference type="ARBA" id="ARBA00008421"/>
    </source>
</evidence>
<proteinExistence type="inferred from homology"/>
<evidence type="ECO:0000259" key="3">
    <source>
        <dbReference type="PROSITE" id="PS51088"/>
    </source>
</evidence>
<dbReference type="SMART" id="SM00426">
    <property type="entry name" value="TEA"/>
    <property type="match status" value="1"/>
</dbReference>
<evidence type="ECO:0000313" key="4">
    <source>
        <dbReference type="EMBL" id="KAJ7651357.1"/>
    </source>
</evidence>
<keyword evidence="5" id="KW-1185">Reference proteome</keyword>
<feature type="DNA-binding region" description="TEA" evidence="2">
    <location>
        <begin position="30"/>
        <end position="104"/>
    </location>
</feature>
<dbReference type="InterPro" id="IPR038096">
    <property type="entry name" value="TEA/ATTS_sf"/>
</dbReference>
<dbReference type="Proteomes" id="UP001221142">
    <property type="component" value="Unassembled WGS sequence"/>
</dbReference>
<feature type="domain" description="TEA" evidence="3">
    <location>
        <begin position="30"/>
        <end position="104"/>
    </location>
</feature>
<dbReference type="GO" id="GO:0003700">
    <property type="term" value="F:DNA-binding transcription factor activity"/>
    <property type="evidence" value="ECO:0007669"/>
    <property type="project" value="InterPro"/>
</dbReference>
<dbReference type="EMBL" id="JARKIF010000001">
    <property type="protein sequence ID" value="KAJ7651357.1"/>
    <property type="molecule type" value="Genomic_DNA"/>
</dbReference>
<dbReference type="PRINTS" id="PR00065">
    <property type="entry name" value="TEADOMAIN"/>
</dbReference>
<dbReference type="Pfam" id="PF01285">
    <property type="entry name" value="TEA"/>
    <property type="match status" value="1"/>
</dbReference>
<evidence type="ECO:0000256" key="2">
    <source>
        <dbReference type="PROSITE-ProRule" id="PRU00505"/>
    </source>
</evidence>
<organism evidence="4 5">
    <name type="scientific">Roridomyces roridus</name>
    <dbReference type="NCBI Taxonomy" id="1738132"/>
    <lineage>
        <taxon>Eukaryota</taxon>
        <taxon>Fungi</taxon>
        <taxon>Dikarya</taxon>
        <taxon>Basidiomycota</taxon>
        <taxon>Agaricomycotina</taxon>
        <taxon>Agaricomycetes</taxon>
        <taxon>Agaricomycetidae</taxon>
        <taxon>Agaricales</taxon>
        <taxon>Marasmiineae</taxon>
        <taxon>Mycenaceae</taxon>
        <taxon>Roridomyces</taxon>
    </lineage>
</organism>
<dbReference type="AlphaFoldDB" id="A0AAD7G318"/>
<dbReference type="Gene3D" id="6.10.20.40">
    <property type="entry name" value="TEA/ATTS domain"/>
    <property type="match status" value="1"/>
</dbReference>
<name>A0AAD7G318_9AGAR</name>
<comment type="similarity">
    <text evidence="1">Belongs to the TEC1 family.</text>
</comment>
<protein>
    <recommendedName>
        <fullName evidence="3">TEA domain-containing protein</fullName>
    </recommendedName>
</protein>
<evidence type="ECO:0000313" key="5">
    <source>
        <dbReference type="Proteomes" id="UP001221142"/>
    </source>
</evidence>
<reference evidence="4" key="1">
    <citation type="submission" date="2023-03" db="EMBL/GenBank/DDBJ databases">
        <title>Massive genome expansion in bonnet fungi (Mycena s.s.) driven by repeated elements and novel gene families across ecological guilds.</title>
        <authorList>
            <consortium name="Lawrence Berkeley National Laboratory"/>
            <person name="Harder C.B."/>
            <person name="Miyauchi S."/>
            <person name="Viragh M."/>
            <person name="Kuo A."/>
            <person name="Thoen E."/>
            <person name="Andreopoulos B."/>
            <person name="Lu D."/>
            <person name="Skrede I."/>
            <person name="Drula E."/>
            <person name="Henrissat B."/>
            <person name="Morin E."/>
            <person name="Kohler A."/>
            <person name="Barry K."/>
            <person name="LaButti K."/>
            <person name="Morin E."/>
            <person name="Salamov A."/>
            <person name="Lipzen A."/>
            <person name="Mereny Z."/>
            <person name="Hegedus B."/>
            <person name="Baldrian P."/>
            <person name="Stursova M."/>
            <person name="Weitz H."/>
            <person name="Taylor A."/>
            <person name="Grigoriev I.V."/>
            <person name="Nagy L.G."/>
            <person name="Martin F."/>
            <person name="Kauserud H."/>
        </authorList>
    </citation>
    <scope>NUCLEOTIDE SEQUENCE</scope>
    <source>
        <strain evidence="4">9284</strain>
    </source>
</reference>
<comment type="caution">
    <text evidence="4">The sequence shown here is derived from an EMBL/GenBank/DDBJ whole genome shotgun (WGS) entry which is preliminary data.</text>
</comment>